<name>A0A120FJF3_9HYPH</name>
<sequence>MNMSNTENQRVDLYSRITDKIIEDLAKGVRPWMKPWNSANAAGRITRPLRYNGQPYSGVNVLLLWSEGVARGYASSTWMTFKQSLELGAAVRKGETGTTVVFASRFTKSETDGNGGEVEREIPFLKAYSVFNVEQIEGLPDQYHHRPVSVPDPVERIGHADRFFRNTGASIRHGGNQAFFAPAADVVQMPPFESFKDAASYYATLSHEVTHWTAPAHRLGRDLSRYAKDKSERAREELIAELGSCFLCADLGIVPELEPRPDHASYLDSWLKVLADDRRAIFQAAAHAQRAVTFLHSLQPDAADKRLAA</sequence>
<comment type="caution">
    <text evidence="3">The sequence shown here is derived from an EMBL/GenBank/DDBJ whole genome shotgun (WGS) entry which is preliminary data.</text>
</comment>
<evidence type="ECO:0000313" key="5">
    <source>
        <dbReference type="EMBL" id="KWV58890.1"/>
    </source>
</evidence>
<reference evidence="3 6" key="1">
    <citation type="submission" date="2015-11" db="EMBL/GenBank/DDBJ databases">
        <title>Draft Genome Sequence of the Strain BR 10423 (Rhizobium sp.) isolated from nodules of Mimosa pudica.</title>
        <authorList>
            <person name="Barauna A.C."/>
            <person name="Zilli J.E."/>
            <person name="Simoes-Araujo J.L."/>
            <person name="Reis V.M."/>
            <person name="James E.K."/>
            <person name="Reis F.B.Jr."/>
            <person name="Rouws L.F."/>
            <person name="Passos S.R."/>
            <person name="Gois S.R."/>
        </authorList>
    </citation>
    <scope>NUCLEOTIDE SEQUENCE [LARGE SCALE GENOMIC DNA]</scope>
    <source>
        <strain evidence="3 6">BR10423</strain>
    </source>
</reference>
<dbReference type="Proteomes" id="UP000068164">
    <property type="component" value="Unassembled WGS sequence"/>
</dbReference>
<accession>A0A120FJF3</accession>
<dbReference type="EMBL" id="LNCD01000092">
    <property type="protein sequence ID" value="KWV49117.1"/>
    <property type="molecule type" value="Genomic_DNA"/>
</dbReference>
<dbReference type="EMBL" id="LNCD01000018">
    <property type="protein sequence ID" value="KWV58890.1"/>
    <property type="molecule type" value="Genomic_DNA"/>
</dbReference>
<keyword evidence="6" id="KW-1185">Reference proteome</keyword>
<dbReference type="InterPro" id="IPR017113">
    <property type="entry name" value="Antirestriction_ArdC"/>
</dbReference>
<dbReference type="InterPro" id="IPR041459">
    <property type="entry name" value="MPTase-PolyVal"/>
</dbReference>
<evidence type="ECO:0000259" key="2">
    <source>
        <dbReference type="Pfam" id="PF18818"/>
    </source>
</evidence>
<evidence type="ECO:0000313" key="4">
    <source>
        <dbReference type="EMBL" id="KWV49117.1"/>
    </source>
</evidence>
<feature type="domain" description="Polyvalent protein metallopeptidase" evidence="2">
    <location>
        <begin position="159"/>
        <end position="287"/>
    </location>
</feature>
<dbReference type="PIRSF" id="PIRSF037112">
    <property type="entry name" value="Antirestriction_ArdC"/>
    <property type="match status" value="1"/>
</dbReference>
<proteinExistence type="predicted"/>
<dbReference type="Pfam" id="PF18818">
    <property type="entry name" value="MPTase-PolyVal"/>
    <property type="match status" value="1"/>
</dbReference>
<evidence type="ECO:0000259" key="1">
    <source>
        <dbReference type="Pfam" id="PF08401"/>
    </source>
</evidence>
<feature type="domain" description="N-terminal" evidence="1">
    <location>
        <begin position="12"/>
        <end position="131"/>
    </location>
</feature>
<dbReference type="AlphaFoldDB" id="A0A120FJF3"/>
<gene>
    <name evidence="4" type="ORF">AS026_11160</name>
    <name evidence="3" type="ORF">AS026_11535</name>
    <name evidence="5" type="ORF">AS026_29925</name>
</gene>
<dbReference type="EMBL" id="LNCD01000093">
    <property type="protein sequence ID" value="KWV49007.1"/>
    <property type="molecule type" value="Genomic_DNA"/>
</dbReference>
<protein>
    <submittedName>
        <fullName evidence="3">Antirestriction protein ArdC</fullName>
    </submittedName>
</protein>
<dbReference type="InterPro" id="IPR013610">
    <property type="entry name" value="ArdC_N"/>
</dbReference>
<organism evidence="3 6">
    <name type="scientific">Rhizobium altiplani</name>
    <dbReference type="NCBI Taxonomy" id="1864509"/>
    <lineage>
        <taxon>Bacteria</taxon>
        <taxon>Pseudomonadati</taxon>
        <taxon>Pseudomonadota</taxon>
        <taxon>Alphaproteobacteria</taxon>
        <taxon>Hyphomicrobiales</taxon>
        <taxon>Rhizobiaceae</taxon>
        <taxon>Rhizobium/Agrobacterium group</taxon>
        <taxon>Rhizobium</taxon>
    </lineage>
</organism>
<evidence type="ECO:0000313" key="6">
    <source>
        <dbReference type="Proteomes" id="UP000068164"/>
    </source>
</evidence>
<dbReference type="OrthoDB" id="9792687at2"/>
<dbReference type="Pfam" id="PF08401">
    <property type="entry name" value="ArdcN"/>
    <property type="match status" value="1"/>
</dbReference>
<dbReference type="GO" id="GO:0003697">
    <property type="term" value="F:single-stranded DNA binding"/>
    <property type="evidence" value="ECO:0007669"/>
    <property type="project" value="InterPro"/>
</dbReference>
<evidence type="ECO:0000313" key="3">
    <source>
        <dbReference type="EMBL" id="KWV49007.1"/>
    </source>
</evidence>